<gene>
    <name evidence="2" type="ORF">CBW57_11435</name>
</gene>
<evidence type="ECO:0000256" key="1">
    <source>
        <dbReference type="SAM" id="Phobius"/>
    </source>
</evidence>
<feature type="transmembrane region" description="Helical" evidence="1">
    <location>
        <begin position="30"/>
        <end position="52"/>
    </location>
</feature>
<protein>
    <submittedName>
        <fullName evidence="2">Uncharacterized protein</fullName>
    </submittedName>
</protein>
<keyword evidence="1" id="KW-1133">Transmembrane helix</keyword>
<reference evidence="2 3" key="1">
    <citation type="submission" date="2017-05" db="EMBL/GenBank/DDBJ databases">
        <title>Whole genome sequencing of Yersinia kristensenii.</title>
        <authorList>
            <person name="Campioni F."/>
        </authorList>
    </citation>
    <scope>NUCLEOTIDE SEQUENCE [LARGE SCALE GENOMIC DNA]</scope>
    <source>
        <strain evidence="2 3">CFSAN060536</strain>
    </source>
</reference>
<dbReference type="Proteomes" id="UP000196440">
    <property type="component" value="Unassembled WGS sequence"/>
</dbReference>
<proteinExistence type="predicted"/>
<accession>A0A209A1K1</accession>
<dbReference type="AlphaFoldDB" id="A0A209A1K1"/>
<organism evidence="2 3">
    <name type="scientific">Yersinia intermedia</name>
    <dbReference type="NCBI Taxonomy" id="631"/>
    <lineage>
        <taxon>Bacteria</taxon>
        <taxon>Pseudomonadati</taxon>
        <taxon>Pseudomonadota</taxon>
        <taxon>Gammaproteobacteria</taxon>
        <taxon>Enterobacterales</taxon>
        <taxon>Yersiniaceae</taxon>
        <taxon>Yersinia</taxon>
    </lineage>
</organism>
<dbReference type="EMBL" id="NHOI01000013">
    <property type="protein sequence ID" value="OVZ86558.1"/>
    <property type="molecule type" value="Genomic_DNA"/>
</dbReference>
<evidence type="ECO:0000313" key="2">
    <source>
        <dbReference type="EMBL" id="OVZ86558.1"/>
    </source>
</evidence>
<keyword evidence="1" id="KW-0472">Membrane</keyword>
<sequence>MNALDVNVLFLNTKFDVFLMALHSNNNYTLHYFSINSIIILDTWNVIFLVVLDIIKAAFLHWISLMLANLIFIGGFLLITLI</sequence>
<keyword evidence="1" id="KW-0812">Transmembrane</keyword>
<evidence type="ECO:0000313" key="3">
    <source>
        <dbReference type="Proteomes" id="UP000196440"/>
    </source>
</evidence>
<name>A0A209A1K1_YERIN</name>
<comment type="caution">
    <text evidence="2">The sequence shown here is derived from an EMBL/GenBank/DDBJ whole genome shotgun (WGS) entry which is preliminary data.</text>
</comment>
<feature type="transmembrane region" description="Helical" evidence="1">
    <location>
        <begin position="59"/>
        <end position="81"/>
    </location>
</feature>